<dbReference type="InterPro" id="IPR036116">
    <property type="entry name" value="FN3_sf"/>
</dbReference>
<dbReference type="Gene3D" id="3.40.390.10">
    <property type="entry name" value="Collagenase (Catalytic Domain)"/>
    <property type="match status" value="1"/>
</dbReference>
<dbReference type="SMART" id="SM00060">
    <property type="entry name" value="FN3"/>
    <property type="match status" value="2"/>
</dbReference>
<evidence type="ECO:0000313" key="3">
    <source>
        <dbReference type="Proteomes" id="UP000245379"/>
    </source>
</evidence>
<sequence length="1309" mass="145692">MKKTPLKHFFFWSRFGVFLLEKISDTQVSTSRFGCNCISAILLLIALTFGFASRTTAQQVSPVLANTQVNPPYSSYLSDYAASGSTKLQVNLFLKDLTKTNYACRLRIKIEGFGITIQSKNDFSVPAILLNGGELSVISGADLEPYLNPQNLVFQGLSQSEFARSGGKLPEGIYRFTVEVIDYYRKSLVSNSALSVVSIFLAYPPIINQPLNQSKVNPLDPQNVVFQWTPRSTGSINSAYNIAYKFRLVEIVPANRDPNDAIRTSKPLYETYTDQTVLVYGLTEPPLTPGNSYAVQVQAVEAEGRDLFINNGNSEVVKFTYGDKCASPTNILAELSGMTSIRVSWNADPLQQAFSIRYRELNKPGAQWFEQEVLTPSYLIQGLRSSTKYEFQVKAQCSYGYGDYSELQTFDVPDETLSKGDFVCGKVETLSAEEKGEPLPALSRNMIFFAGKFPVVVTEASGSNGKFSGTGTVGVPFLNALSFKVEFRDIRVNINLKLTDGKVVFARQTLEESIDQVIASITVKPDADGNVDAVSAKGLPTIVDAAMVWPGPLPVYDAKAKTVKFSASVDGGTPKEITIKLKEGQPPLVFQDKNDETFSVDKDGAVKHLGKIPPKELLAGGSSTSYAVNTDKARVDFLAPNQKYGLDAYQPELGGNASYASSYQTLSDEGKGKPKYYVSQKSVESQQAEEIQAKITITDKNLSADRLEFKTASGEKLSATQKDGIYTINIIGALPNNDKEIYAYHPDAAKGGANIGKLNISAFGKISKKVVLVPVNGNGRLLSASSTQQRLNRIYSQAVVEWQVEVAESFDAQNTAFNDLETANSNVMSAYTDGQKALIKAYRQSHKLENGTYYIFLVNSLSDGSAGYMVRGGQVGFVATSKGDLERTVAHELGHGAFMLQHTWDNPGFKQGQTQNLMDYNGGTELWYSQWKYMRNPDLIFRPFEGDDEGAYETDGHYSTVYLVSLMLGMSKDKAKELATATEAPDTRVHSSLDYDLNQTWIYPIVQQQTHSLTGGFHGVEEFITALKILYTPNGNVKEIGELLHRYGDTYAHTKFDNIKPNDIDSYELKDADSTVVNLAIDSWKGKGALGIAKRVEPWIQYFNYYTKKYGLQFLTDESLQKRHLHNKTIEQVMRDVYLIKPTDKFRMYGRDFFTFNHFISDGGYPDLIYMRPDWYLSYVKNLSWIIAKKYNLDESKLDLNVFNKMIDFAKSERASLKGIIDYEIAKKLGAQEVYIPIFYAKSYMLIAMADAKWLTDYSAIAKKALALTQKYILMDGRKDVVGSLEVSIKMKNNRSDSFKTNGFKISFK</sequence>
<dbReference type="Proteomes" id="UP000245379">
    <property type="component" value="Unassembled WGS sequence"/>
</dbReference>
<dbReference type="SUPFAM" id="SSF49265">
    <property type="entry name" value="Fibronectin type III"/>
    <property type="match status" value="1"/>
</dbReference>
<feature type="domain" description="Fibronectin type-III" evidence="1">
    <location>
        <begin position="327"/>
        <end position="415"/>
    </location>
</feature>
<comment type="caution">
    <text evidence="2">The sequence shown here is derived from an EMBL/GenBank/DDBJ whole genome shotgun (WGS) entry which is preliminary data.</text>
</comment>
<dbReference type="CDD" id="cd00063">
    <property type="entry name" value="FN3"/>
    <property type="match status" value="1"/>
</dbReference>
<reference evidence="2 3" key="1">
    <citation type="submission" date="2018-05" db="EMBL/GenBank/DDBJ databases">
        <title>Pedobacter paludis sp. nov., isolated from wetland soil.</title>
        <authorList>
            <person name="Zhang Y."/>
            <person name="Wang G."/>
        </authorList>
    </citation>
    <scope>NUCLEOTIDE SEQUENCE [LARGE SCALE GENOMIC DNA]</scope>
    <source>
        <strain evidence="2 3">KCTC22721</strain>
    </source>
</reference>
<dbReference type="InterPro" id="IPR024079">
    <property type="entry name" value="MetalloPept_cat_dom_sf"/>
</dbReference>
<proteinExistence type="predicted"/>
<dbReference type="EMBL" id="QGNZ01000001">
    <property type="protein sequence ID" value="PWS28677.1"/>
    <property type="molecule type" value="Genomic_DNA"/>
</dbReference>
<keyword evidence="3" id="KW-1185">Reference proteome</keyword>
<dbReference type="Pfam" id="PF00041">
    <property type="entry name" value="fn3"/>
    <property type="match status" value="1"/>
</dbReference>
<dbReference type="InterPro" id="IPR003961">
    <property type="entry name" value="FN3_dom"/>
</dbReference>
<gene>
    <name evidence="2" type="ORF">DHW03_02185</name>
</gene>
<evidence type="ECO:0000259" key="1">
    <source>
        <dbReference type="PROSITE" id="PS50853"/>
    </source>
</evidence>
<organism evidence="2 3">
    <name type="scientific">Pedobacter yonginense</name>
    <dbReference type="NCBI Taxonomy" id="651869"/>
    <lineage>
        <taxon>Bacteria</taxon>
        <taxon>Pseudomonadati</taxon>
        <taxon>Bacteroidota</taxon>
        <taxon>Sphingobacteriia</taxon>
        <taxon>Sphingobacteriales</taxon>
        <taxon>Sphingobacteriaceae</taxon>
        <taxon>Pedobacter</taxon>
    </lineage>
</organism>
<protein>
    <recommendedName>
        <fullName evidence="1">Fibronectin type-III domain-containing protein</fullName>
    </recommendedName>
</protein>
<accession>A0A317ERD0</accession>
<dbReference type="GO" id="GO:0008237">
    <property type="term" value="F:metallopeptidase activity"/>
    <property type="evidence" value="ECO:0007669"/>
    <property type="project" value="InterPro"/>
</dbReference>
<dbReference type="OrthoDB" id="1521695at2"/>
<dbReference type="RefSeq" id="WP_109924107.1">
    <property type="nucleotide sequence ID" value="NZ_QGNZ01000001.1"/>
</dbReference>
<dbReference type="InterPro" id="IPR013783">
    <property type="entry name" value="Ig-like_fold"/>
</dbReference>
<evidence type="ECO:0000313" key="2">
    <source>
        <dbReference type="EMBL" id="PWS28677.1"/>
    </source>
</evidence>
<name>A0A317ERD0_9SPHI</name>
<dbReference type="Gene3D" id="2.60.40.10">
    <property type="entry name" value="Immunoglobulins"/>
    <property type="match status" value="1"/>
</dbReference>
<dbReference type="PROSITE" id="PS50853">
    <property type="entry name" value="FN3"/>
    <property type="match status" value="1"/>
</dbReference>